<accession>A0A8X6VHT8</accession>
<dbReference type="Proteomes" id="UP000887159">
    <property type="component" value="Unassembled WGS sequence"/>
</dbReference>
<evidence type="ECO:0000313" key="2">
    <source>
        <dbReference type="Proteomes" id="UP000887159"/>
    </source>
</evidence>
<dbReference type="GO" id="GO:0003676">
    <property type="term" value="F:nucleic acid binding"/>
    <property type="evidence" value="ECO:0007669"/>
    <property type="project" value="InterPro"/>
</dbReference>
<dbReference type="InterPro" id="IPR036397">
    <property type="entry name" value="RNaseH_sf"/>
</dbReference>
<dbReference type="EMBL" id="BMAU01021280">
    <property type="protein sequence ID" value="GFY08318.1"/>
    <property type="molecule type" value="Genomic_DNA"/>
</dbReference>
<keyword evidence="2" id="KW-1185">Reference proteome</keyword>
<dbReference type="AlphaFoldDB" id="A0A8X6VHT8"/>
<proteinExistence type="predicted"/>
<reference evidence="1" key="1">
    <citation type="submission" date="2020-08" db="EMBL/GenBank/DDBJ databases">
        <title>Multicomponent nature underlies the extraordinary mechanical properties of spider dragline silk.</title>
        <authorList>
            <person name="Kono N."/>
            <person name="Nakamura H."/>
            <person name="Mori M."/>
            <person name="Yoshida Y."/>
            <person name="Ohtoshi R."/>
            <person name="Malay A.D."/>
            <person name="Moran D.A.P."/>
            <person name="Tomita M."/>
            <person name="Numata K."/>
            <person name="Arakawa K."/>
        </authorList>
    </citation>
    <scope>NUCLEOTIDE SEQUENCE</scope>
</reference>
<dbReference type="Gene3D" id="3.30.420.10">
    <property type="entry name" value="Ribonuclease H-like superfamily/Ribonuclease H"/>
    <property type="match status" value="1"/>
</dbReference>
<sequence length="180" mass="20704">MVRLTSVLPLTPNHRRLCLEWCRARENWSAAEWNQVAFSYESRFSLSSDDNRVPVWRPCGERLNPAFALQRHTTPTAGVIVWGVIAYNTWSPLVSFRGTMTPQRYVHDILQTHVLSLMQRLPRAIFQQDNAPLHTARMSQNCLRTVTTLPRLPDPQICLQSSMSSIIWYAELCIPRVGTN</sequence>
<gene>
    <name evidence="1" type="primary">X975_14237</name>
    <name evidence="1" type="ORF">TNCV_1357241</name>
</gene>
<comment type="caution">
    <text evidence="1">The sequence shown here is derived from an EMBL/GenBank/DDBJ whole genome shotgun (WGS) entry which is preliminary data.</text>
</comment>
<evidence type="ECO:0000313" key="1">
    <source>
        <dbReference type="EMBL" id="GFY08318.1"/>
    </source>
</evidence>
<name>A0A8X6VHT8_TRICX</name>
<protein>
    <submittedName>
        <fullName evidence="1">Transposable element Tcb2 transposase</fullName>
    </submittedName>
</protein>
<organism evidence="1 2">
    <name type="scientific">Trichonephila clavipes</name>
    <name type="common">Golden silk orbweaver</name>
    <name type="synonym">Nephila clavipes</name>
    <dbReference type="NCBI Taxonomy" id="2585209"/>
    <lineage>
        <taxon>Eukaryota</taxon>
        <taxon>Metazoa</taxon>
        <taxon>Ecdysozoa</taxon>
        <taxon>Arthropoda</taxon>
        <taxon>Chelicerata</taxon>
        <taxon>Arachnida</taxon>
        <taxon>Araneae</taxon>
        <taxon>Araneomorphae</taxon>
        <taxon>Entelegynae</taxon>
        <taxon>Araneoidea</taxon>
        <taxon>Nephilidae</taxon>
        <taxon>Trichonephila</taxon>
    </lineage>
</organism>